<dbReference type="CDD" id="cd03213">
    <property type="entry name" value="ABCG_EPDR"/>
    <property type="match status" value="1"/>
</dbReference>
<dbReference type="InterPro" id="IPR003439">
    <property type="entry name" value="ABC_transporter-like_ATP-bd"/>
</dbReference>
<dbReference type="PANTHER" id="PTHR48042:SF8">
    <property type="entry name" value="ABC-2 TYPE TRANSPORTER TRANSMEMBRANE DOMAIN-CONTAINING PROTEIN"/>
    <property type="match status" value="1"/>
</dbReference>
<keyword evidence="7 9" id="KW-1133">Transmembrane helix</keyword>
<dbReference type="GO" id="GO:0016020">
    <property type="term" value="C:membrane"/>
    <property type="evidence" value="ECO:0007669"/>
    <property type="project" value="UniProtKB-SubCell"/>
</dbReference>
<protein>
    <submittedName>
        <fullName evidence="11">ABC transporter family G domain</fullName>
    </submittedName>
</protein>
<accession>A0AAN8VW55</accession>
<dbReference type="InterPro" id="IPR003593">
    <property type="entry name" value="AAA+_ATPase"/>
</dbReference>
<sequence length="684" mass="75496">MDLGELAPVGRCSGSHEVAVDVEKLVVARGNDDREKMAGMYLVWEELTVMLPNIGKKVPTRRLLDGLNGFAEPGRIMAIMGPSGCGKSTLLDSLAGRLPGNVITTGQVLLNGRKRTTLARGPIAYVTQENVLLGTLTVKETITYSAKLRLPSNMSKEEINDIVEATIAEMGLQDCEDRLIGNWHLRGVSGGEKKRLCIALETLTGPYVLILDEPTSGLDTASAFFIVRALRNIAQDGRAVIASIHQPSSEVFALFDDLYVLSGGQNVYFGEAEKAVEFFAEAGFPCPKKRNPSDHFLRCVNSDFDTVNATLIGSRTIPYEMQLSSDPLNDMTTSKIKAMLIEKYEQSKYAERAKAKIRDILLIEGLQIQTKVGSQAAWWQQLCTLTERSFLNMIRDLGYYGVRIFFYMFLAICAGTIFFDLGTSYSSIIARASCDALLGGMMTFLSIGGLPSFIEELKVFHRERLSGHYGVAVYVLSNFLSSTPFLLAMAIGPGSIMYPLVKLRPGFSHFAYLLLDLLCSLAVVEGCMMIVASLVPNFLMGIMIGAGILGITIISSGFYCLLPELPKLIWRYPISYILFGAYAFQGALKNEFIGLEFDPLLPGGPKLKGNDILRNLFGIPLDHSKWLDLSAVFVIFIMYRAIFFIILKLKEIAAPLFQKLNAIRILQQLNDQSRLTKMSSFPSK</sequence>
<name>A0AAN8VW55_9MAGN</name>
<dbReference type="GO" id="GO:0005524">
    <property type="term" value="F:ATP binding"/>
    <property type="evidence" value="ECO:0007669"/>
    <property type="project" value="UniProtKB-KW"/>
</dbReference>
<evidence type="ECO:0000256" key="7">
    <source>
        <dbReference type="ARBA" id="ARBA00022989"/>
    </source>
</evidence>
<dbReference type="SUPFAM" id="SSF52540">
    <property type="entry name" value="P-loop containing nucleoside triphosphate hydrolases"/>
    <property type="match status" value="1"/>
</dbReference>
<dbReference type="Pfam" id="PF19055">
    <property type="entry name" value="ABC2_membrane_7"/>
    <property type="match status" value="1"/>
</dbReference>
<evidence type="ECO:0000256" key="4">
    <source>
        <dbReference type="ARBA" id="ARBA00022692"/>
    </source>
</evidence>
<dbReference type="GO" id="GO:0016887">
    <property type="term" value="F:ATP hydrolysis activity"/>
    <property type="evidence" value="ECO:0007669"/>
    <property type="project" value="InterPro"/>
</dbReference>
<feature type="transmembrane region" description="Helical" evidence="9">
    <location>
        <begin position="569"/>
        <end position="588"/>
    </location>
</feature>
<evidence type="ECO:0000313" key="12">
    <source>
        <dbReference type="Proteomes" id="UP001370490"/>
    </source>
</evidence>
<dbReference type="SMART" id="SM00382">
    <property type="entry name" value="AAA"/>
    <property type="match status" value="1"/>
</dbReference>
<gene>
    <name evidence="11" type="ORF">RJ641_034206</name>
</gene>
<dbReference type="PROSITE" id="PS50893">
    <property type="entry name" value="ABC_TRANSPORTER_2"/>
    <property type="match status" value="1"/>
</dbReference>
<feature type="transmembrane region" description="Helical" evidence="9">
    <location>
        <begin position="538"/>
        <end position="562"/>
    </location>
</feature>
<evidence type="ECO:0000256" key="9">
    <source>
        <dbReference type="SAM" id="Phobius"/>
    </source>
</evidence>
<dbReference type="InterPro" id="IPR027417">
    <property type="entry name" value="P-loop_NTPase"/>
</dbReference>
<dbReference type="PANTHER" id="PTHR48042">
    <property type="entry name" value="ABC TRANSPORTER G FAMILY MEMBER 11"/>
    <property type="match status" value="1"/>
</dbReference>
<feature type="transmembrane region" description="Helical" evidence="9">
    <location>
        <begin position="474"/>
        <end position="498"/>
    </location>
</feature>
<evidence type="ECO:0000256" key="6">
    <source>
        <dbReference type="ARBA" id="ARBA00022840"/>
    </source>
</evidence>
<feature type="transmembrane region" description="Helical" evidence="9">
    <location>
        <begin position="510"/>
        <end position="532"/>
    </location>
</feature>
<evidence type="ECO:0000256" key="2">
    <source>
        <dbReference type="ARBA" id="ARBA00005814"/>
    </source>
</evidence>
<feature type="domain" description="ABC transporter" evidence="10">
    <location>
        <begin position="49"/>
        <end position="288"/>
    </location>
</feature>
<dbReference type="Pfam" id="PF01061">
    <property type="entry name" value="ABC2_membrane"/>
    <property type="match status" value="1"/>
</dbReference>
<comment type="caution">
    <text evidence="11">The sequence shown here is derived from an EMBL/GenBank/DDBJ whole genome shotgun (WGS) entry which is preliminary data.</text>
</comment>
<keyword evidence="6" id="KW-0067">ATP-binding</keyword>
<keyword evidence="5" id="KW-0547">Nucleotide-binding</keyword>
<keyword evidence="8 9" id="KW-0472">Membrane</keyword>
<evidence type="ECO:0000256" key="1">
    <source>
        <dbReference type="ARBA" id="ARBA00004141"/>
    </source>
</evidence>
<organism evidence="11 12">
    <name type="scientific">Dillenia turbinata</name>
    <dbReference type="NCBI Taxonomy" id="194707"/>
    <lineage>
        <taxon>Eukaryota</taxon>
        <taxon>Viridiplantae</taxon>
        <taxon>Streptophyta</taxon>
        <taxon>Embryophyta</taxon>
        <taxon>Tracheophyta</taxon>
        <taxon>Spermatophyta</taxon>
        <taxon>Magnoliopsida</taxon>
        <taxon>eudicotyledons</taxon>
        <taxon>Gunneridae</taxon>
        <taxon>Pentapetalae</taxon>
        <taxon>Dilleniales</taxon>
        <taxon>Dilleniaceae</taxon>
        <taxon>Dillenia</taxon>
    </lineage>
</organism>
<keyword evidence="4 9" id="KW-0812">Transmembrane</keyword>
<dbReference type="AlphaFoldDB" id="A0AAN8VW55"/>
<comment type="similarity">
    <text evidence="2">Belongs to the ABC transporter superfamily. ABCG family. Eye pigment precursor importer (TC 3.A.1.204) subfamily.</text>
</comment>
<dbReference type="InterPro" id="IPR043926">
    <property type="entry name" value="ABCG_dom"/>
</dbReference>
<evidence type="ECO:0000256" key="8">
    <source>
        <dbReference type="ARBA" id="ARBA00023136"/>
    </source>
</evidence>
<feature type="transmembrane region" description="Helical" evidence="9">
    <location>
        <begin position="434"/>
        <end position="454"/>
    </location>
</feature>
<dbReference type="Proteomes" id="UP001370490">
    <property type="component" value="Unassembled WGS sequence"/>
</dbReference>
<reference evidence="11 12" key="1">
    <citation type="submission" date="2023-12" db="EMBL/GenBank/DDBJ databases">
        <title>A high-quality genome assembly for Dillenia turbinata (Dilleniales).</title>
        <authorList>
            <person name="Chanderbali A."/>
        </authorList>
    </citation>
    <scope>NUCLEOTIDE SEQUENCE [LARGE SCALE GENOMIC DNA]</scope>
    <source>
        <strain evidence="11">LSX21</strain>
        <tissue evidence="11">Leaf</tissue>
    </source>
</reference>
<dbReference type="InterPro" id="IPR017871">
    <property type="entry name" value="ABC_transporter-like_CS"/>
</dbReference>
<evidence type="ECO:0000313" key="11">
    <source>
        <dbReference type="EMBL" id="KAK6937176.1"/>
    </source>
</evidence>
<feature type="transmembrane region" description="Helical" evidence="9">
    <location>
        <begin position="397"/>
        <end position="422"/>
    </location>
</feature>
<evidence type="ECO:0000256" key="3">
    <source>
        <dbReference type="ARBA" id="ARBA00022448"/>
    </source>
</evidence>
<dbReference type="InterPro" id="IPR052215">
    <property type="entry name" value="Plant_ABCG"/>
</dbReference>
<feature type="transmembrane region" description="Helical" evidence="9">
    <location>
        <begin position="629"/>
        <end position="649"/>
    </location>
</feature>
<keyword evidence="3" id="KW-0813">Transport</keyword>
<dbReference type="PROSITE" id="PS00211">
    <property type="entry name" value="ABC_TRANSPORTER_1"/>
    <property type="match status" value="1"/>
</dbReference>
<evidence type="ECO:0000259" key="10">
    <source>
        <dbReference type="PROSITE" id="PS50893"/>
    </source>
</evidence>
<dbReference type="Pfam" id="PF00005">
    <property type="entry name" value="ABC_tran"/>
    <property type="match status" value="1"/>
</dbReference>
<dbReference type="GO" id="GO:0140359">
    <property type="term" value="F:ABC-type transporter activity"/>
    <property type="evidence" value="ECO:0007669"/>
    <property type="project" value="InterPro"/>
</dbReference>
<dbReference type="EMBL" id="JBAMMX010000007">
    <property type="protein sequence ID" value="KAK6937176.1"/>
    <property type="molecule type" value="Genomic_DNA"/>
</dbReference>
<evidence type="ECO:0000256" key="5">
    <source>
        <dbReference type="ARBA" id="ARBA00022741"/>
    </source>
</evidence>
<dbReference type="Gene3D" id="3.40.50.300">
    <property type="entry name" value="P-loop containing nucleotide triphosphate hydrolases"/>
    <property type="match status" value="1"/>
</dbReference>
<comment type="subcellular location">
    <subcellularLocation>
        <location evidence="1">Membrane</location>
        <topology evidence="1">Multi-pass membrane protein</topology>
    </subcellularLocation>
</comment>
<keyword evidence="12" id="KW-1185">Reference proteome</keyword>
<dbReference type="InterPro" id="IPR013525">
    <property type="entry name" value="ABC2_TM"/>
</dbReference>
<proteinExistence type="inferred from homology"/>